<comment type="caution">
    <text evidence="2">The sequence shown here is derived from an EMBL/GenBank/DDBJ whole genome shotgun (WGS) entry which is preliminary data.</text>
</comment>
<dbReference type="InterPro" id="IPR051783">
    <property type="entry name" value="NAD(P)-dependent_oxidoreduct"/>
</dbReference>
<dbReference type="InterPro" id="IPR036291">
    <property type="entry name" value="NAD(P)-bd_dom_sf"/>
</dbReference>
<reference evidence="2 3" key="1">
    <citation type="submission" date="2018-01" db="EMBL/GenBank/DDBJ databases">
        <title>Draft genome of the type strain Pseudomonas oceani DSM 100277 isolated from the deep water in Okinawa trough, northwestern Pacific Ocean.</title>
        <authorList>
            <person name="Gomila M."/>
            <person name="Mulet M."/>
            <person name="Garcia-Valdes E."/>
            <person name="Lalucat J."/>
        </authorList>
    </citation>
    <scope>NUCLEOTIDE SEQUENCE [LARGE SCALE GENOMIC DNA]</scope>
    <source>
        <strain evidence="2 3">DSM 100277</strain>
    </source>
</reference>
<accession>A0A2P4F022</accession>
<keyword evidence="3" id="KW-1185">Reference proteome</keyword>
<dbReference type="EMBL" id="PPSK01000001">
    <property type="protein sequence ID" value="POB06352.1"/>
    <property type="molecule type" value="Genomic_DNA"/>
</dbReference>
<dbReference type="Pfam" id="PF01370">
    <property type="entry name" value="Epimerase"/>
    <property type="match status" value="1"/>
</dbReference>
<dbReference type="AlphaFoldDB" id="A0A2P4F022"/>
<evidence type="ECO:0000313" key="3">
    <source>
        <dbReference type="Proteomes" id="UP000243451"/>
    </source>
</evidence>
<feature type="domain" description="NAD-dependent epimerase/dehydratase" evidence="1">
    <location>
        <begin position="6"/>
        <end position="168"/>
    </location>
</feature>
<dbReference type="GO" id="GO:0005737">
    <property type="term" value="C:cytoplasm"/>
    <property type="evidence" value="ECO:0007669"/>
    <property type="project" value="TreeGrafter"/>
</dbReference>
<dbReference type="PANTHER" id="PTHR48079">
    <property type="entry name" value="PROTEIN YEEZ"/>
    <property type="match status" value="1"/>
</dbReference>
<organism evidence="2 3">
    <name type="scientific">Halopseudomonas oceani</name>
    <dbReference type="NCBI Taxonomy" id="1708783"/>
    <lineage>
        <taxon>Bacteria</taxon>
        <taxon>Pseudomonadati</taxon>
        <taxon>Pseudomonadota</taxon>
        <taxon>Gammaproteobacteria</taxon>
        <taxon>Pseudomonadales</taxon>
        <taxon>Pseudomonadaceae</taxon>
        <taxon>Halopseudomonas</taxon>
    </lineage>
</organism>
<protein>
    <submittedName>
        <fullName evidence="2">NAD(P)-dependent oxidoreductase</fullName>
    </submittedName>
</protein>
<dbReference type="OrthoDB" id="9808276at2"/>
<dbReference type="Proteomes" id="UP000243451">
    <property type="component" value="Unassembled WGS sequence"/>
</dbReference>
<dbReference type="GO" id="GO:0004029">
    <property type="term" value="F:aldehyde dehydrogenase (NAD+) activity"/>
    <property type="evidence" value="ECO:0007669"/>
    <property type="project" value="TreeGrafter"/>
</dbReference>
<dbReference type="Gene3D" id="3.40.50.720">
    <property type="entry name" value="NAD(P)-binding Rossmann-like Domain"/>
    <property type="match status" value="1"/>
</dbReference>
<dbReference type="SUPFAM" id="SSF51735">
    <property type="entry name" value="NAD(P)-binding Rossmann-fold domains"/>
    <property type="match status" value="1"/>
</dbReference>
<dbReference type="InterPro" id="IPR001509">
    <property type="entry name" value="Epimerase_deHydtase"/>
</dbReference>
<proteinExistence type="predicted"/>
<evidence type="ECO:0000313" key="2">
    <source>
        <dbReference type="EMBL" id="POB06352.1"/>
    </source>
</evidence>
<name>A0A2P4F022_9GAMM</name>
<dbReference type="RefSeq" id="WP_104736608.1">
    <property type="nucleotide sequence ID" value="NZ_BMHR01000002.1"/>
</dbReference>
<sequence>MPRVVIAGCGDVGSALASCLVARGWQVYGLRRDVARLPEGVLPIAADLCAAERPADWPEKVDYLVFCPAAGKRDAELYQRLYVQGLENVIGWLGQDKKNLRHLLQVSSTGVYAQQDGEWVSENSRAEAASETGKALLAAEDVALRSGVPASVVRLAGIYGPGRNRLIEQARAGMTVPAEPPQYTNRIHRDDAVGLLEHLLLQAEARELLAPCYLGVDDEPAALHEVVQWLREQVGAEARADGPGSTRVGSKRCSNALARETGWAPQYPTYREGYAALLGQ</sequence>
<dbReference type="PANTHER" id="PTHR48079:SF6">
    <property type="entry name" value="NAD(P)-BINDING DOMAIN-CONTAINING PROTEIN-RELATED"/>
    <property type="match status" value="1"/>
</dbReference>
<gene>
    <name evidence="2" type="ORF">C1949_01020</name>
</gene>
<evidence type="ECO:0000259" key="1">
    <source>
        <dbReference type="Pfam" id="PF01370"/>
    </source>
</evidence>